<evidence type="ECO:0000256" key="2">
    <source>
        <dbReference type="ARBA" id="ARBA00022664"/>
    </source>
</evidence>
<feature type="compositionally biased region" description="Acidic residues" evidence="4">
    <location>
        <begin position="524"/>
        <end position="538"/>
    </location>
</feature>
<dbReference type="GO" id="GO:0006397">
    <property type="term" value="P:mRNA processing"/>
    <property type="evidence" value="ECO:0007669"/>
    <property type="project" value="UniProtKB-KW"/>
</dbReference>
<feature type="region of interest" description="Disordered" evidence="4">
    <location>
        <begin position="501"/>
        <end position="543"/>
    </location>
</feature>
<dbReference type="InterPro" id="IPR032460">
    <property type="entry name" value="Symplekin/Pta1_N"/>
</dbReference>
<keyword evidence="8" id="KW-1185">Reference proteome</keyword>
<dbReference type="InterPro" id="IPR016024">
    <property type="entry name" value="ARM-type_fold"/>
</dbReference>
<dbReference type="OrthoDB" id="331600at2759"/>
<evidence type="ECO:0000313" key="8">
    <source>
        <dbReference type="Proteomes" id="UP000249723"/>
    </source>
</evidence>
<keyword evidence="3" id="KW-0539">Nucleus</keyword>
<dbReference type="EMBL" id="FMWP01000047">
    <property type="protein sequence ID" value="SCZ93130.1"/>
    <property type="molecule type" value="Genomic_DNA"/>
</dbReference>
<dbReference type="Gene3D" id="1.25.10.10">
    <property type="entry name" value="Leucine-rich Repeat Variant"/>
    <property type="match status" value="1"/>
</dbReference>
<evidence type="ECO:0000313" key="7">
    <source>
        <dbReference type="EMBL" id="SCZ93130.1"/>
    </source>
</evidence>
<feature type="domain" description="Symplekin/Pta1 N-terminal" evidence="5">
    <location>
        <begin position="130"/>
        <end position="342"/>
    </location>
</feature>
<evidence type="ECO:0000256" key="4">
    <source>
        <dbReference type="SAM" id="MobiDB-lite"/>
    </source>
</evidence>
<evidence type="ECO:0000256" key="3">
    <source>
        <dbReference type="ARBA" id="ARBA00023242"/>
    </source>
</evidence>
<gene>
    <name evidence="7" type="ORF">BZ3500_MVSOF-1268-A1-R1_CHR6-2G08480</name>
</gene>
<dbReference type="PANTHER" id="PTHR15245:SF20">
    <property type="entry name" value="SYMPLEKIN"/>
    <property type="match status" value="1"/>
</dbReference>
<feature type="region of interest" description="Disordered" evidence="4">
    <location>
        <begin position="369"/>
        <end position="388"/>
    </location>
</feature>
<feature type="domain" description="Symplekin C-terminal" evidence="6">
    <location>
        <begin position="953"/>
        <end position="1144"/>
    </location>
</feature>
<evidence type="ECO:0000256" key="1">
    <source>
        <dbReference type="ARBA" id="ARBA00004123"/>
    </source>
</evidence>
<comment type="subcellular location">
    <subcellularLocation>
        <location evidence="1">Nucleus</location>
    </subcellularLocation>
</comment>
<dbReference type="AlphaFoldDB" id="A0A2X0NPM5"/>
<dbReference type="STRING" id="289078.A0A2X0NPM5"/>
<dbReference type="InterPro" id="IPR022075">
    <property type="entry name" value="Symplekin_C"/>
</dbReference>
<reference evidence="8" key="1">
    <citation type="submission" date="2016-10" db="EMBL/GenBank/DDBJ databases">
        <authorList>
            <person name="Jeantristanb JTB J.-T."/>
            <person name="Ricardo R."/>
        </authorList>
    </citation>
    <scope>NUCLEOTIDE SEQUENCE [LARGE SCALE GENOMIC DNA]</scope>
</reference>
<proteinExistence type="predicted"/>
<keyword evidence="2" id="KW-0507">mRNA processing</keyword>
<evidence type="ECO:0000259" key="6">
    <source>
        <dbReference type="Pfam" id="PF12295"/>
    </source>
</evidence>
<dbReference type="Pfam" id="PF12295">
    <property type="entry name" value="Symplekin_C"/>
    <property type="match status" value="1"/>
</dbReference>
<dbReference type="Pfam" id="PF11935">
    <property type="entry name" value="SYMPK_PTA1_N"/>
    <property type="match status" value="1"/>
</dbReference>
<dbReference type="InterPro" id="IPR011989">
    <property type="entry name" value="ARM-like"/>
</dbReference>
<dbReference type="Proteomes" id="UP000249723">
    <property type="component" value="Unassembled WGS sequence"/>
</dbReference>
<organism evidence="7 8">
    <name type="scientific">Microbotryum saponariae</name>
    <dbReference type="NCBI Taxonomy" id="289078"/>
    <lineage>
        <taxon>Eukaryota</taxon>
        <taxon>Fungi</taxon>
        <taxon>Dikarya</taxon>
        <taxon>Basidiomycota</taxon>
        <taxon>Pucciniomycotina</taxon>
        <taxon>Microbotryomycetes</taxon>
        <taxon>Microbotryales</taxon>
        <taxon>Microbotryaceae</taxon>
        <taxon>Microbotryum</taxon>
    </lineage>
</organism>
<protein>
    <submittedName>
        <fullName evidence="7">BZ3500_MvSof-1268-A1-R1_Chr6-2g08480 protein</fullName>
    </submittedName>
</protein>
<dbReference type="SUPFAM" id="SSF48371">
    <property type="entry name" value="ARM repeat"/>
    <property type="match status" value="1"/>
</dbReference>
<name>A0A2X0NPM5_9BASI</name>
<dbReference type="InterPro" id="IPR021850">
    <property type="entry name" value="Symplekin/Pta1"/>
</dbReference>
<dbReference type="PANTHER" id="PTHR15245">
    <property type="entry name" value="SYMPLEKIN-RELATED"/>
    <property type="match status" value="1"/>
</dbReference>
<feature type="compositionally biased region" description="Basic and acidic residues" evidence="4">
    <location>
        <begin position="512"/>
        <end position="523"/>
    </location>
</feature>
<accession>A0A2X0NPM5</accession>
<sequence>MSHAEASALLNRATSASTVDDELGTDQTLDQLTALIKLQPALIPVGVLLHCRTTSTSHSHATILSQGIWPAVLRSVTDPRSTRLFNWATQVVRYALTLNVLAVDTRINRAFLVSLLALPAIKTTMTYARDTSIQKIGLQCFASIYPLLFKYACSGNDQQTWMTVNGLKMITLEMWRDTQKGKTGGKVAAVKVLQRIIQTQTKATSDPRLQRTVQEPNLLMCNPNHAFLKPVQLEDEANKLFEEAITTLFTSDDSDLVSALVSTLTVLVKSRTSFARLVVTALTHWVPTALVGKVTPTQIRSTEKIVRTSLTHLLKTNTIAPFASQVTDFLQRQAVRMDAAALEARQQQEKLLLEQARKRQLQETEASIAAATKRRRTDSPNAEAGPSTSTTALINLREVFTTTDGTPNALAQFDASILPLNVCIDFLVATMQQVDAAVLARGIEAAKARLSQASAVASTSTLPTEEVETKDGARVIGKGRARYEVYDPLKIDLGDDELVLKTDEPETTVPTRTKDEIRASRDEGSDDEDEGDDEDEDDRALPVVEFDSALTSTTMKELMTSSEMTPLEKDEYLVRGVRRLCQIGAEGGDELWISLVARLVTRGIGEEEGEGGGALGDRMREEMLEFVKEDPRNRMEFARKWLNEEWFAEKMAMRTKEGRKERGEGHKERTYDIWLRKLLAHIMSKSSNRDRGFTQFVIDLPDLPVDEVEKLGQMCMKKEQVQLGFSALRELAVLRPPFRPAAVDVLLSLTTHKDKPTRNAAINTVKKWVPDSAALSPTIIDFALSLISRMEVAPLTKSEESKKEDGAEDGEVDMAMEVTPPPEEQKPVFAYALVKDARVVDRLDPPESREDVVRHVELLFALCHKHPHLLKQLFTAFATLQPMAQEHILSLITPLIKSLGITNPELLKAIDLAPEGSDALLLRVLNLLGEKLPRLPSGIIQSLKKIAKERVLDPQFYVMIVSECDKDELKAYIPRIISLLDCTPERKALIRSVFLAATAPPSEKGAMASRSKIKLLTAVELMSVLHQSDAISGIKPAIEAISICFSMTDAFRPEILSSFMQYTLDSFSTIPTLFLRTVIQAVSTYKSALSPFISSTLLVKLINKQVWQSPPVWEGFIRLAKVVQPGSFKALLLLPREQLEDVVRRQAGLKEGLREVVQSGMGPVGEAGKEIMEILGEPKEETVQQQGLEESIAVQVQS</sequence>
<dbReference type="GO" id="GO:0005847">
    <property type="term" value="C:mRNA cleavage and polyadenylation specificity factor complex"/>
    <property type="evidence" value="ECO:0007669"/>
    <property type="project" value="TreeGrafter"/>
</dbReference>
<evidence type="ECO:0000259" key="5">
    <source>
        <dbReference type="Pfam" id="PF11935"/>
    </source>
</evidence>